<evidence type="ECO:0000256" key="8">
    <source>
        <dbReference type="ARBA" id="ARBA00023002"/>
    </source>
</evidence>
<evidence type="ECO:0000256" key="7">
    <source>
        <dbReference type="ARBA" id="ARBA00022857"/>
    </source>
</evidence>
<evidence type="ECO:0000256" key="11">
    <source>
        <dbReference type="RuleBase" id="RU362068"/>
    </source>
</evidence>
<evidence type="ECO:0000256" key="10">
    <source>
        <dbReference type="ARBA" id="ARBA00048793"/>
    </source>
</evidence>
<evidence type="ECO:0000313" key="14">
    <source>
        <dbReference type="EMBL" id="MBD7964395.1"/>
    </source>
</evidence>
<feature type="domain" description="Ketopantoate reductase N-terminal" evidence="12">
    <location>
        <begin position="3"/>
        <end position="148"/>
    </location>
</feature>
<dbReference type="SUPFAM" id="SSF48179">
    <property type="entry name" value="6-phosphogluconate dehydrogenase C-terminal domain-like"/>
    <property type="match status" value="1"/>
</dbReference>
<dbReference type="Gene3D" id="3.40.50.720">
    <property type="entry name" value="NAD(P)-binding Rossmann-like Domain"/>
    <property type="match status" value="1"/>
</dbReference>
<keyword evidence="7 11" id="KW-0521">NADP</keyword>
<evidence type="ECO:0000259" key="12">
    <source>
        <dbReference type="Pfam" id="PF02558"/>
    </source>
</evidence>
<dbReference type="InterPro" id="IPR008927">
    <property type="entry name" value="6-PGluconate_DH-like_C_sf"/>
</dbReference>
<comment type="caution">
    <text evidence="14">The sequence shown here is derived from an EMBL/GenBank/DDBJ whole genome shotgun (WGS) entry which is preliminary data.</text>
</comment>
<comment type="catalytic activity">
    <reaction evidence="10 11">
        <text>(R)-pantoate + NADP(+) = 2-dehydropantoate + NADPH + H(+)</text>
        <dbReference type="Rhea" id="RHEA:16233"/>
        <dbReference type="ChEBI" id="CHEBI:11561"/>
        <dbReference type="ChEBI" id="CHEBI:15378"/>
        <dbReference type="ChEBI" id="CHEBI:15980"/>
        <dbReference type="ChEBI" id="CHEBI:57783"/>
        <dbReference type="ChEBI" id="CHEBI:58349"/>
        <dbReference type="EC" id="1.1.1.169"/>
    </reaction>
</comment>
<dbReference type="InterPro" id="IPR050838">
    <property type="entry name" value="Ketopantoate_reductase"/>
</dbReference>
<comment type="similarity">
    <text evidence="3 11">Belongs to the ketopantoate reductase family.</text>
</comment>
<evidence type="ECO:0000256" key="9">
    <source>
        <dbReference type="ARBA" id="ARBA00032024"/>
    </source>
</evidence>
<dbReference type="Pfam" id="PF08546">
    <property type="entry name" value="ApbA_C"/>
    <property type="match status" value="1"/>
</dbReference>
<organism evidence="14 15">
    <name type="scientific">Fictibacillus norfolkensis</name>
    <dbReference type="NCBI Taxonomy" id="2762233"/>
    <lineage>
        <taxon>Bacteria</taxon>
        <taxon>Bacillati</taxon>
        <taxon>Bacillota</taxon>
        <taxon>Bacilli</taxon>
        <taxon>Bacillales</taxon>
        <taxon>Fictibacillaceae</taxon>
        <taxon>Fictibacillus</taxon>
    </lineage>
</organism>
<name>A0ABR8SLR8_9BACL</name>
<dbReference type="Gene3D" id="1.10.1040.10">
    <property type="entry name" value="N-(1-d-carboxylethyl)-l-norvaline Dehydrogenase, domain 2"/>
    <property type="match status" value="1"/>
</dbReference>
<dbReference type="SUPFAM" id="SSF51735">
    <property type="entry name" value="NAD(P)-binding Rossmann-fold domains"/>
    <property type="match status" value="1"/>
</dbReference>
<evidence type="ECO:0000313" key="15">
    <source>
        <dbReference type="Proteomes" id="UP000603641"/>
    </source>
</evidence>
<accession>A0ABR8SLR8</accession>
<keyword evidence="15" id="KW-1185">Reference proteome</keyword>
<reference evidence="14 15" key="1">
    <citation type="submission" date="2020-08" db="EMBL/GenBank/DDBJ databases">
        <title>A Genomic Blueprint of the Chicken Gut Microbiome.</title>
        <authorList>
            <person name="Gilroy R."/>
            <person name="Ravi A."/>
            <person name="Getino M."/>
            <person name="Pursley I."/>
            <person name="Horton D.L."/>
            <person name="Alikhan N.-F."/>
            <person name="Baker D."/>
            <person name="Gharbi K."/>
            <person name="Hall N."/>
            <person name="Watson M."/>
            <person name="Adriaenssens E.M."/>
            <person name="Foster-Nyarko E."/>
            <person name="Jarju S."/>
            <person name="Secka A."/>
            <person name="Antonio M."/>
            <person name="Oren A."/>
            <person name="Chaudhuri R."/>
            <person name="La Ragione R.M."/>
            <person name="Hildebrand F."/>
            <person name="Pallen M.J."/>
        </authorList>
    </citation>
    <scope>NUCLEOTIDE SEQUENCE [LARGE SCALE GENOMIC DNA]</scope>
    <source>
        <strain evidence="14 15">Sa2CUA10</strain>
    </source>
</reference>
<feature type="domain" description="Ketopantoate reductase C-terminal" evidence="13">
    <location>
        <begin position="173"/>
        <end position="291"/>
    </location>
</feature>
<dbReference type="InterPro" id="IPR013752">
    <property type="entry name" value="KPA_reductase"/>
</dbReference>
<comment type="function">
    <text evidence="1 11">Catalyzes the NADPH-dependent reduction of ketopantoate into pantoic acid.</text>
</comment>
<dbReference type="EC" id="1.1.1.169" evidence="4 11"/>
<dbReference type="InterPro" id="IPR013328">
    <property type="entry name" value="6PGD_dom2"/>
</dbReference>
<evidence type="ECO:0000256" key="2">
    <source>
        <dbReference type="ARBA" id="ARBA00004994"/>
    </source>
</evidence>
<evidence type="ECO:0000259" key="13">
    <source>
        <dbReference type="Pfam" id="PF08546"/>
    </source>
</evidence>
<dbReference type="InterPro" id="IPR036291">
    <property type="entry name" value="NAD(P)-bd_dom_sf"/>
</dbReference>
<dbReference type="PANTHER" id="PTHR43765">
    <property type="entry name" value="2-DEHYDROPANTOATE 2-REDUCTASE-RELATED"/>
    <property type="match status" value="1"/>
</dbReference>
<dbReference type="EMBL" id="JACSQM010000003">
    <property type="protein sequence ID" value="MBD7964395.1"/>
    <property type="molecule type" value="Genomic_DNA"/>
</dbReference>
<comment type="pathway">
    <text evidence="2 11">Cofactor biosynthesis; (R)-pantothenate biosynthesis; (R)-pantoate from 3-methyl-2-oxobutanoate: step 2/2.</text>
</comment>
<dbReference type="InterPro" id="IPR013332">
    <property type="entry name" value="KPR_N"/>
</dbReference>
<gene>
    <name evidence="14" type="ORF">H9648_10040</name>
</gene>
<dbReference type="Pfam" id="PF02558">
    <property type="entry name" value="ApbA"/>
    <property type="match status" value="1"/>
</dbReference>
<dbReference type="PANTHER" id="PTHR43765:SF2">
    <property type="entry name" value="2-DEHYDROPANTOATE 2-REDUCTASE"/>
    <property type="match status" value="1"/>
</dbReference>
<evidence type="ECO:0000256" key="6">
    <source>
        <dbReference type="ARBA" id="ARBA00022655"/>
    </source>
</evidence>
<keyword evidence="6 11" id="KW-0566">Pantothenate biosynthesis</keyword>
<evidence type="ECO:0000256" key="1">
    <source>
        <dbReference type="ARBA" id="ARBA00002919"/>
    </source>
</evidence>
<sequence>MRISVIGGGAIGLLVSYFLKQNGQEPVIYTRSSEQAKELRKSGLTYRDTKGSDTTVKVDAKPFAQYFGEESSCIIAVKQTAMNEIHGLITYSEVSYLFLQNGISHLSFLKSMPQKQISIGVVEHGAIKKGYTTVHHLGEGRIKVSSYRGDSEQTWGGLLHSSRFPIALEKEWEPMVYEKLIMNASINPLTALLRITNGELLTNPHALSMMQELFDEAVSVLNMTGRREVLWKELLVLCRNTSLNRSSMLKSVESGKQTEIESITGEVIKRGNELKIQTPYSRFAYEAISALDRRG</sequence>
<dbReference type="RefSeq" id="WP_191753701.1">
    <property type="nucleotide sequence ID" value="NZ_JACSQM010000003.1"/>
</dbReference>
<evidence type="ECO:0000256" key="3">
    <source>
        <dbReference type="ARBA" id="ARBA00007870"/>
    </source>
</evidence>
<keyword evidence="8 11" id="KW-0560">Oxidoreductase</keyword>
<protein>
    <recommendedName>
        <fullName evidence="5 11">2-dehydropantoate 2-reductase</fullName>
        <ecNumber evidence="4 11">1.1.1.169</ecNumber>
    </recommendedName>
    <alternativeName>
        <fullName evidence="9 11">Ketopantoate reductase</fullName>
    </alternativeName>
</protein>
<proteinExistence type="inferred from homology"/>
<evidence type="ECO:0000256" key="5">
    <source>
        <dbReference type="ARBA" id="ARBA00019465"/>
    </source>
</evidence>
<dbReference type="InterPro" id="IPR003710">
    <property type="entry name" value="ApbA"/>
</dbReference>
<evidence type="ECO:0000256" key="4">
    <source>
        <dbReference type="ARBA" id="ARBA00013014"/>
    </source>
</evidence>
<dbReference type="NCBIfam" id="TIGR00745">
    <property type="entry name" value="apbA_panE"/>
    <property type="match status" value="1"/>
</dbReference>
<dbReference type="Proteomes" id="UP000603641">
    <property type="component" value="Unassembled WGS sequence"/>
</dbReference>